<evidence type="ECO:0000313" key="3">
    <source>
        <dbReference type="EMBL" id="KAF2805569.1"/>
    </source>
</evidence>
<keyword evidence="1" id="KW-0677">Repeat</keyword>
<reference evidence="5" key="2">
    <citation type="submission" date="2020-04" db="EMBL/GenBank/DDBJ databases">
        <authorList>
            <consortium name="NCBI Genome Project"/>
        </authorList>
    </citation>
    <scope>NUCLEOTIDE SEQUENCE</scope>
    <source>
        <strain evidence="5">CBS 304.34</strain>
    </source>
</reference>
<dbReference type="Pfam" id="PF24883">
    <property type="entry name" value="NPHP3_N"/>
    <property type="match status" value="1"/>
</dbReference>
<dbReference type="GeneID" id="54459049"/>
<feature type="non-terminal residue" evidence="3">
    <location>
        <position position="416"/>
    </location>
</feature>
<dbReference type="OrthoDB" id="3944243at2759"/>
<evidence type="ECO:0000313" key="4">
    <source>
        <dbReference type="Proteomes" id="UP000504636"/>
    </source>
</evidence>
<feature type="domain" description="Nephrocystin 3-like N-terminal" evidence="2">
    <location>
        <begin position="96"/>
        <end position="211"/>
    </location>
</feature>
<keyword evidence="4" id="KW-1185">Reference proteome</keyword>
<dbReference type="PANTHER" id="PTHR10039:SF15">
    <property type="entry name" value="NACHT DOMAIN-CONTAINING PROTEIN"/>
    <property type="match status" value="1"/>
</dbReference>
<dbReference type="RefSeq" id="XP_033572533.1">
    <property type="nucleotide sequence ID" value="XM_033718156.1"/>
</dbReference>
<reference evidence="3 5" key="1">
    <citation type="journal article" date="2020" name="Stud. Mycol.">
        <title>101 Dothideomycetes genomes: a test case for predicting lifestyles and emergence of pathogens.</title>
        <authorList>
            <person name="Haridas S."/>
            <person name="Albert R."/>
            <person name="Binder M."/>
            <person name="Bloem J."/>
            <person name="Labutti K."/>
            <person name="Salamov A."/>
            <person name="Andreopoulos B."/>
            <person name="Baker S."/>
            <person name="Barry K."/>
            <person name="Bills G."/>
            <person name="Bluhm B."/>
            <person name="Cannon C."/>
            <person name="Castanera R."/>
            <person name="Culley D."/>
            <person name="Daum C."/>
            <person name="Ezra D."/>
            <person name="Gonzalez J."/>
            <person name="Henrissat B."/>
            <person name="Kuo A."/>
            <person name="Liang C."/>
            <person name="Lipzen A."/>
            <person name="Lutzoni F."/>
            <person name="Magnuson J."/>
            <person name="Mondo S."/>
            <person name="Nolan M."/>
            <person name="Ohm R."/>
            <person name="Pangilinan J."/>
            <person name="Park H.-J."/>
            <person name="Ramirez L."/>
            <person name="Alfaro M."/>
            <person name="Sun H."/>
            <person name="Tritt A."/>
            <person name="Yoshinaga Y."/>
            <person name="Zwiers L.-H."/>
            <person name="Turgeon B."/>
            <person name="Goodwin S."/>
            <person name="Spatafora J."/>
            <person name="Crous P."/>
            <person name="Grigoriev I."/>
        </authorList>
    </citation>
    <scope>NUCLEOTIDE SEQUENCE</scope>
    <source>
        <strain evidence="3 5">CBS 304.34</strain>
    </source>
</reference>
<reference evidence="5" key="3">
    <citation type="submission" date="2025-04" db="UniProtKB">
        <authorList>
            <consortium name="RefSeq"/>
        </authorList>
    </citation>
    <scope>IDENTIFICATION</scope>
    <source>
        <strain evidence="5">CBS 304.34</strain>
    </source>
</reference>
<dbReference type="InterPro" id="IPR027417">
    <property type="entry name" value="P-loop_NTPase"/>
</dbReference>
<evidence type="ECO:0000256" key="1">
    <source>
        <dbReference type="ARBA" id="ARBA00022737"/>
    </source>
</evidence>
<dbReference type="AlphaFoldDB" id="A0A6A6YAC1"/>
<dbReference type="EMBL" id="MU003709">
    <property type="protein sequence ID" value="KAF2805569.1"/>
    <property type="molecule type" value="Genomic_DNA"/>
</dbReference>
<evidence type="ECO:0000313" key="5">
    <source>
        <dbReference type="RefSeq" id="XP_033572533.1"/>
    </source>
</evidence>
<evidence type="ECO:0000259" key="2">
    <source>
        <dbReference type="Pfam" id="PF24883"/>
    </source>
</evidence>
<dbReference type="Proteomes" id="UP000504636">
    <property type="component" value="Unplaced"/>
</dbReference>
<gene>
    <name evidence="3 5" type="ORF">BDZ99DRAFT_450202</name>
</gene>
<organism evidence="3">
    <name type="scientific">Mytilinidion resinicola</name>
    <dbReference type="NCBI Taxonomy" id="574789"/>
    <lineage>
        <taxon>Eukaryota</taxon>
        <taxon>Fungi</taxon>
        <taxon>Dikarya</taxon>
        <taxon>Ascomycota</taxon>
        <taxon>Pezizomycotina</taxon>
        <taxon>Dothideomycetes</taxon>
        <taxon>Pleosporomycetidae</taxon>
        <taxon>Mytilinidiales</taxon>
        <taxon>Mytilinidiaceae</taxon>
        <taxon>Mytilinidion</taxon>
    </lineage>
</organism>
<dbReference type="InterPro" id="IPR056884">
    <property type="entry name" value="NPHP3-like_N"/>
</dbReference>
<sequence length="416" mass="47118">MCGDSVSAVMEVLSAQHGVADEVKDLTKSLNARWAMETHIALDKKRCEVLNYFGKISPLSNHKTNLKLWHPTTGLWLTEGLVFQNWLRTIKNSGPGRAVAYFYCDYKSKDRQDPILILGSLATQLARQKEEAYSLLGGLFAAYHPKDESPSHPELEHLTDVLQRMAALFDDVSIVVDALDECLDDSETVVNSLVSLNAGHTSNIRTLFLSRDEVDIRQLLIGREYIEVPIVAQSDDLKAYVAAEIVTRERMIGRKRLRLGSSELKEHISKTLVERAKGMFRWVTCQLDYLCELPTDAMRRDALYQLPPTLNKTYERILRRINPAVRLPIQRALQMIGHYEILAPQLCEAMSIEPGCRVLNKEAWWNIEEILLHCSSLVRRSHDSGELELAHFSVQEYLASLDPNSNSELAGFSLQS</sequence>
<name>A0A6A6YAC1_9PEZI</name>
<dbReference type="Gene3D" id="3.40.50.300">
    <property type="entry name" value="P-loop containing nucleotide triphosphate hydrolases"/>
    <property type="match status" value="1"/>
</dbReference>
<protein>
    <recommendedName>
        <fullName evidence="2">Nephrocystin 3-like N-terminal domain-containing protein</fullName>
    </recommendedName>
</protein>
<dbReference type="PANTHER" id="PTHR10039">
    <property type="entry name" value="AMELOGENIN"/>
    <property type="match status" value="1"/>
</dbReference>
<accession>A0A6A6YAC1</accession>
<proteinExistence type="predicted"/>